<keyword evidence="5" id="KW-1185">Reference proteome</keyword>
<evidence type="ECO:0000256" key="3">
    <source>
        <dbReference type="SAM" id="SignalP"/>
    </source>
</evidence>
<dbReference type="OMA" id="FCAKYKE"/>
<evidence type="ECO:0000256" key="2">
    <source>
        <dbReference type="ARBA" id="ARBA00023180"/>
    </source>
</evidence>
<dbReference type="OrthoDB" id="958254at2759"/>
<feature type="chain" id="PRO_5019748068" description="Saposin A-type domain-containing protein" evidence="3">
    <location>
        <begin position="20"/>
        <end position="206"/>
    </location>
</feature>
<evidence type="ECO:0000313" key="4">
    <source>
        <dbReference type="EMBL" id="TDG48251.1"/>
    </source>
</evidence>
<protein>
    <recommendedName>
        <fullName evidence="6">Saposin A-type domain-containing protein</fullName>
    </recommendedName>
</protein>
<dbReference type="Pfam" id="PF03227">
    <property type="entry name" value="GILT"/>
    <property type="match status" value="1"/>
</dbReference>
<dbReference type="PANTHER" id="PTHR13234">
    <property type="entry name" value="GAMMA-INTERFERON INDUCIBLE LYSOSOMAL THIOL REDUCTASE GILT"/>
    <property type="match status" value="1"/>
</dbReference>
<evidence type="ECO:0000313" key="5">
    <source>
        <dbReference type="Proteomes" id="UP000295192"/>
    </source>
</evidence>
<accession>A0A484BKH5</accession>
<dbReference type="EMBL" id="LSRL02000035">
    <property type="protein sequence ID" value="TDG48251.1"/>
    <property type="molecule type" value="Genomic_DNA"/>
</dbReference>
<dbReference type="InterPro" id="IPR036249">
    <property type="entry name" value="Thioredoxin-like_sf"/>
</dbReference>
<name>A0A484BKH5_DRONA</name>
<reference evidence="4 5" key="1">
    <citation type="journal article" date="2019" name="J. Hered.">
        <title>An Improved Genome Assembly for Drosophila navojoa, the Basal Species in the mojavensis Cluster.</title>
        <authorList>
            <person name="Vanderlinde T."/>
            <person name="Dupim E.G."/>
            <person name="Nazario-Yepiz N.O."/>
            <person name="Carvalho A.B."/>
        </authorList>
    </citation>
    <scope>NUCLEOTIDE SEQUENCE [LARGE SCALE GENOMIC DNA]</scope>
    <source>
        <strain evidence="4">Navoj_Jal97</strain>
        <tissue evidence="4">Whole organism</tissue>
    </source>
</reference>
<keyword evidence="3" id="KW-0732">Signal</keyword>
<feature type="signal peptide" evidence="3">
    <location>
        <begin position="1"/>
        <end position="19"/>
    </location>
</feature>
<comment type="similarity">
    <text evidence="1">Belongs to the GILT family.</text>
</comment>
<evidence type="ECO:0000256" key="1">
    <source>
        <dbReference type="ARBA" id="ARBA00005679"/>
    </source>
</evidence>
<dbReference type="InterPro" id="IPR004911">
    <property type="entry name" value="Interferon-induced_GILT"/>
</dbReference>
<gene>
    <name evidence="4" type="ORF">AWZ03_005426</name>
</gene>
<dbReference type="PROSITE" id="PS51257">
    <property type="entry name" value="PROKAR_LIPOPROTEIN"/>
    <property type="match status" value="1"/>
</dbReference>
<evidence type="ECO:0008006" key="6">
    <source>
        <dbReference type="Google" id="ProtNLM"/>
    </source>
</evidence>
<dbReference type="Proteomes" id="UP000295192">
    <property type="component" value="Unassembled WGS sequence"/>
</dbReference>
<organism evidence="4 5">
    <name type="scientific">Drosophila navojoa</name>
    <name type="common">Fruit fly</name>
    <dbReference type="NCBI Taxonomy" id="7232"/>
    <lineage>
        <taxon>Eukaryota</taxon>
        <taxon>Metazoa</taxon>
        <taxon>Ecdysozoa</taxon>
        <taxon>Arthropoda</taxon>
        <taxon>Hexapoda</taxon>
        <taxon>Insecta</taxon>
        <taxon>Pterygota</taxon>
        <taxon>Neoptera</taxon>
        <taxon>Endopterygota</taxon>
        <taxon>Diptera</taxon>
        <taxon>Brachycera</taxon>
        <taxon>Muscomorpha</taxon>
        <taxon>Ephydroidea</taxon>
        <taxon>Drosophilidae</taxon>
        <taxon>Drosophila</taxon>
    </lineage>
</organism>
<dbReference type="AlphaFoldDB" id="A0A484BKH5"/>
<keyword evidence="2" id="KW-0325">Glycoprotein</keyword>
<dbReference type="Gene3D" id="3.40.30.10">
    <property type="entry name" value="Glutaredoxin"/>
    <property type="match status" value="1"/>
</dbReference>
<dbReference type="SUPFAM" id="SSF52833">
    <property type="entry name" value="Thioredoxin-like"/>
    <property type="match status" value="1"/>
</dbReference>
<sequence>MKSFTVFLLLTFGIVACSARHHHEADAPKLPITLYYEALCPYCMHFVTTQLNPSMVRKDRLHYTNLTLVPFGNAHLNEKGEVTCQHGEDECELNAWHACILEHNDINISLKLIACMMRGRKNNLDKCANRYGVDVTAVKDCKSARSVDEILQKYAEATAQVDFKGVPAIAVDNEIKSDDQEDLSDNFDQTFCAKYKAKFNIRLKNC</sequence>
<proteinExistence type="inferred from homology"/>
<dbReference type="PANTHER" id="PTHR13234:SF73">
    <property type="entry name" value="GILT-LIKE PROTEIN 2-RELATED"/>
    <property type="match status" value="1"/>
</dbReference>
<dbReference type="GO" id="GO:0016671">
    <property type="term" value="F:oxidoreductase activity, acting on a sulfur group of donors, disulfide as acceptor"/>
    <property type="evidence" value="ECO:0007669"/>
    <property type="project" value="InterPro"/>
</dbReference>
<comment type="caution">
    <text evidence="4">The sequence shown here is derived from an EMBL/GenBank/DDBJ whole genome shotgun (WGS) entry which is preliminary data.</text>
</comment>